<feature type="region of interest" description="Disordered" evidence="1">
    <location>
        <begin position="191"/>
        <end position="259"/>
    </location>
</feature>
<dbReference type="AlphaFoldDB" id="A0A9W8LI79"/>
<name>A0A9W8LI79_9FUNG</name>
<evidence type="ECO:0000313" key="2">
    <source>
        <dbReference type="EMBL" id="KAJ2782732.1"/>
    </source>
</evidence>
<dbReference type="OrthoDB" id="5596221at2759"/>
<dbReference type="EMBL" id="JANBUL010000064">
    <property type="protein sequence ID" value="KAJ2782732.1"/>
    <property type="molecule type" value="Genomic_DNA"/>
</dbReference>
<comment type="caution">
    <text evidence="2">The sequence shown here is derived from an EMBL/GenBank/DDBJ whole genome shotgun (WGS) entry which is preliminary data.</text>
</comment>
<feature type="compositionally biased region" description="Low complexity" evidence="1">
    <location>
        <begin position="66"/>
        <end position="75"/>
    </location>
</feature>
<evidence type="ECO:0000313" key="3">
    <source>
        <dbReference type="Proteomes" id="UP001140217"/>
    </source>
</evidence>
<feature type="compositionally biased region" description="Basic and acidic residues" evidence="1">
    <location>
        <begin position="9"/>
        <end position="38"/>
    </location>
</feature>
<organism evidence="2 3">
    <name type="scientific">Coemansia javaensis</name>
    <dbReference type="NCBI Taxonomy" id="2761396"/>
    <lineage>
        <taxon>Eukaryota</taxon>
        <taxon>Fungi</taxon>
        <taxon>Fungi incertae sedis</taxon>
        <taxon>Zoopagomycota</taxon>
        <taxon>Kickxellomycotina</taxon>
        <taxon>Kickxellomycetes</taxon>
        <taxon>Kickxellales</taxon>
        <taxon>Kickxellaceae</taxon>
        <taxon>Coemansia</taxon>
    </lineage>
</organism>
<proteinExistence type="predicted"/>
<feature type="compositionally biased region" description="Low complexity" evidence="1">
    <location>
        <begin position="227"/>
        <end position="239"/>
    </location>
</feature>
<reference evidence="2" key="1">
    <citation type="submission" date="2022-07" db="EMBL/GenBank/DDBJ databases">
        <title>Phylogenomic reconstructions and comparative analyses of Kickxellomycotina fungi.</title>
        <authorList>
            <person name="Reynolds N.K."/>
            <person name="Stajich J.E."/>
            <person name="Barry K."/>
            <person name="Grigoriev I.V."/>
            <person name="Crous P."/>
            <person name="Smith M.E."/>
        </authorList>
    </citation>
    <scope>NUCLEOTIDE SEQUENCE</scope>
    <source>
        <strain evidence="2">NBRC 105414</strain>
    </source>
</reference>
<feature type="compositionally biased region" description="Low complexity" evidence="1">
    <location>
        <begin position="199"/>
        <end position="212"/>
    </location>
</feature>
<dbReference type="Proteomes" id="UP001140217">
    <property type="component" value="Unassembled WGS sequence"/>
</dbReference>
<feature type="region of interest" description="Disordered" evidence="1">
    <location>
        <begin position="444"/>
        <end position="509"/>
    </location>
</feature>
<feature type="compositionally biased region" description="Polar residues" evidence="1">
    <location>
        <begin position="94"/>
        <end position="104"/>
    </location>
</feature>
<feature type="compositionally biased region" description="Acidic residues" evidence="1">
    <location>
        <begin position="107"/>
        <end position="128"/>
    </location>
</feature>
<protein>
    <submittedName>
        <fullName evidence="2">Uncharacterized protein</fullName>
    </submittedName>
</protein>
<feature type="region of interest" description="Disordered" evidence="1">
    <location>
        <begin position="149"/>
        <end position="168"/>
    </location>
</feature>
<feature type="region of interest" description="Disordered" evidence="1">
    <location>
        <begin position="1"/>
        <end position="137"/>
    </location>
</feature>
<accession>A0A9W8LI79</accession>
<sequence length="509" mass="54288">MSVGSGDEAAAKEEGAAKAEAPGERVKTRQDTNPERRQVLQRLMAAFRKGAFDEDQTDSEPEDKGAPAPRARAARGSITAGRQRKARSRPARQQAANDSDSDYVQNAEEEEDDDEDEVAADDDDDDDYTTGSAAADRLKKTEKRLILKFKKARRDRASGGGAGDGVRLDDIDWSEFDLETINQILERREALRKKRRKGATGAADGGEATTTAKLKRSSLAPPPLQLGRAAQAHARSAAGRGEGNDAEEPQAPMSVDASANGAESFRANDETMDVDGEGAGFGDLFGEAMPHVHGSQLHLPPRSQMVGDEGLALAQDGSVEAVAAAVAAIAGQPGFGAAHPEHIRRIMGVHMNTDRDMRLVLQNELQREETLFKDLRAEIMDKLFKLQTEERLLRMIVKKDFELPEEEHPEEAIALDTAYTGLNDAEMSALHGALGTLHAMAADEANGDESESEGSLSGMSSSSSAGSSDEAQDEEVTRGALSRVLGTYLPNAEAGGGRNGDVSGSVGDV</sequence>
<evidence type="ECO:0000256" key="1">
    <source>
        <dbReference type="SAM" id="MobiDB-lite"/>
    </source>
</evidence>
<keyword evidence="3" id="KW-1185">Reference proteome</keyword>
<feature type="compositionally biased region" description="Low complexity" evidence="1">
    <location>
        <begin position="453"/>
        <end position="469"/>
    </location>
</feature>
<gene>
    <name evidence="2" type="ORF">H4R18_002106</name>
</gene>